<evidence type="ECO:0000313" key="2">
    <source>
        <dbReference type="Proteomes" id="UP000450000"/>
    </source>
</evidence>
<name>A0A6N7KJP4_9ACTN</name>
<protein>
    <submittedName>
        <fullName evidence="1">Uncharacterized protein</fullName>
    </submittedName>
</protein>
<comment type="caution">
    <text evidence="1">The sequence shown here is derived from an EMBL/GenBank/DDBJ whole genome shotgun (WGS) entry which is preliminary data.</text>
</comment>
<dbReference type="AlphaFoldDB" id="A0A6N7KJP4"/>
<dbReference type="Proteomes" id="UP000450000">
    <property type="component" value="Unassembled WGS sequence"/>
</dbReference>
<dbReference type="EMBL" id="WBOF01000001">
    <property type="protein sequence ID" value="MQS11730.1"/>
    <property type="molecule type" value="Genomic_DNA"/>
</dbReference>
<accession>A0A6N7KJP4</accession>
<gene>
    <name evidence="1" type="ORF">F7Q99_05355</name>
</gene>
<sequence>MRADREVVVEIAGLESPTICDLAPATLAAIWASIRFLPMPGSQHQLLERYFEGPCAERNVINHLAANPFLAIPVGECEVRIRWANPDLQQA</sequence>
<reference evidence="1 2" key="1">
    <citation type="submission" date="2019-09" db="EMBL/GenBank/DDBJ databases">
        <title>Genome Sequences of Streptomyces kaniharaensis ATCC 21070.</title>
        <authorList>
            <person name="Zhu W."/>
            <person name="De Crecy-Lagard V."/>
            <person name="Richards N.G."/>
        </authorList>
    </citation>
    <scope>NUCLEOTIDE SEQUENCE [LARGE SCALE GENOMIC DNA]</scope>
    <source>
        <strain evidence="1 2">SF-557</strain>
    </source>
</reference>
<dbReference type="OrthoDB" id="4257315at2"/>
<dbReference type="RefSeq" id="WP_153460290.1">
    <property type="nucleotide sequence ID" value="NZ_WBOF01000001.1"/>
</dbReference>
<proteinExistence type="predicted"/>
<evidence type="ECO:0000313" key="1">
    <source>
        <dbReference type="EMBL" id="MQS11730.1"/>
    </source>
</evidence>
<organism evidence="1 2">
    <name type="scientific">Streptomyces kaniharaensis</name>
    <dbReference type="NCBI Taxonomy" id="212423"/>
    <lineage>
        <taxon>Bacteria</taxon>
        <taxon>Bacillati</taxon>
        <taxon>Actinomycetota</taxon>
        <taxon>Actinomycetes</taxon>
        <taxon>Kitasatosporales</taxon>
        <taxon>Streptomycetaceae</taxon>
        <taxon>Streptomyces</taxon>
    </lineage>
</organism>
<keyword evidence="2" id="KW-1185">Reference proteome</keyword>